<feature type="region of interest" description="Disordered" evidence="1">
    <location>
        <begin position="139"/>
        <end position="171"/>
    </location>
</feature>
<evidence type="ECO:0000313" key="4">
    <source>
        <dbReference type="EnsemblPlants" id="AES81638"/>
    </source>
</evidence>
<dbReference type="EnsemblPlants" id="AES81638">
    <property type="protein sequence ID" value="AES81638"/>
    <property type="gene ID" value="MTR_7g098950"/>
</dbReference>
<dbReference type="InterPro" id="IPR053234">
    <property type="entry name" value="RPM1_Interactor"/>
</dbReference>
<evidence type="ECO:0000256" key="1">
    <source>
        <dbReference type="SAM" id="MobiDB-lite"/>
    </source>
</evidence>
<reference evidence="2 5" key="2">
    <citation type="journal article" date="2014" name="BMC Genomics">
        <title>An improved genome release (version Mt4.0) for the model legume Medicago truncatula.</title>
        <authorList>
            <person name="Tang H."/>
            <person name="Krishnakumar V."/>
            <person name="Bidwell S."/>
            <person name="Rosen B."/>
            <person name="Chan A."/>
            <person name="Zhou S."/>
            <person name="Gentzbittel L."/>
            <person name="Childs K.L."/>
            <person name="Yandell M."/>
            <person name="Gundlach H."/>
            <person name="Mayer K.F."/>
            <person name="Schwartz D.C."/>
            <person name="Town C.D."/>
        </authorList>
    </citation>
    <scope>GENOME REANNOTATION</scope>
    <source>
        <strain evidence="4 5">cv. Jemalong A17</strain>
    </source>
</reference>
<feature type="compositionally biased region" description="Polar residues" evidence="1">
    <location>
        <begin position="147"/>
        <end position="165"/>
    </location>
</feature>
<reference evidence="4" key="3">
    <citation type="submission" date="2015-04" db="UniProtKB">
        <authorList>
            <consortium name="EnsemblPlants"/>
        </authorList>
    </citation>
    <scope>IDENTIFICATION</scope>
    <source>
        <strain evidence="4">cv. Jemalong A17</strain>
    </source>
</reference>
<dbReference type="EMBL" id="CM001223">
    <property type="protein sequence ID" value="AES81638.1"/>
    <property type="molecule type" value="Genomic_DNA"/>
</dbReference>
<keyword evidence="5" id="KW-1185">Reference proteome</keyword>
<evidence type="ECO:0000313" key="6">
    <source>
        <dbReference type="Proteomes" id="UP000265566"/>
    </source>
</evidence>
<feature type="region of interest" description="Disordered" evidence="1">
    <location>
        <begin position="426"/>
        <end position="460"/>
    </location>
</feature>
<feature type="compositionally biased region" description="Polar residues" evidence="1">
    <location>
        <begin position="426"/>
        <end position="452"/>
    </location>
</feature>
<gene>
    <name evidence="2" type="ordered locus">MTR_7g098950</name>
    <name evidence="3" type="ORF">MtrunA17_Chr7g0262371</name>
</gene>
<dbReference type="EMBL" id="PSQE01000007">
    <property type="protein sequence ID" value="RHN48307.1"/>
    <property type="molecule type" value="Genomic_DNA"/>
</dbReference>
<dbReference type="PaxDb" id="3880-AES81638"/>
<evidence type="ECO:0000313" key="5">
    <source>
        <dbReference type="Proteomes" id="UP000002051"/>
    </source>
</evidence>
<reference evidence="6" key="4">
    <citation type="journal article" date="2018" name="Nat. Plants">
        <title>Whole-genome landscape of Medicago truncatula symbiotic genes.</title>
        <authorList>
            <person name="Pecrix Y."/>
            <person name="Staton S.E."/>
            <person name="Sallet E."/>
            <person name="Lelandais-Briere C."/>
            <person name="Moreau S."/>
            <person name="Carrere S."/>
            <person name="Blein T."/>
            <person name="Jardinaud M.F."/>
            <person name="Latrasse D."/>
            <person name="Zouine M."/>
            <person name="Zahm M."/>
            <person name="Kreplak J."/>
            <person name="Mayjonade B."/>
            <person name="Satge C."/>
            <person name="Perez M."/>
            <person name="Cauet S."/>
            <person name="Marande W."/>
            <person name="Chantry-Darmon C."/>
            <person name="Lopez-Roques C."/>
            <person name="Bouchez O."/>
            <person name="Berard A."/>
            <person name="Debelle F."/>
            <person name="Munos S."/>
            <person name="Bendahmane A."/>
            <person name="Berges H."/>
            <person name="Niebel A."/>
            <person name="Buitink J."/>
            <person name="Frugier F."/>
            <person name="Benhamed M."/>
            <person name="Crespi M."/>
            <person name="Gouzy J."/>
            <person name="Gamas P."/>
        </authorList>
    </citation>
    <scope>NUCLEOTIDE SEQUENCE [LARGE SCALE GENOMIC DNA]</scope>
    <source>
        <strain evidence="6">cv. Jemalong A17</strain>
    </source>
</reference>
<dbReference type="PANTHER" id="PTHR33443:SF35">
    <property type="entry name" value="VQ DOMAIN-CONTAINING PROTEIN"/>
    <property type="match status" value="1"/>
</dbReference>
<protein>
    <submittedName>
        <fullName evidence="2 4">Uncharacterized protein</fullName>
    </submittedName>
</protein>
<dbReference type="Gramene" id="rna43009">
    <property type="protein sequence ID" value="RHN48307.1"/>
    <property type="gene ID" value="gene43009"/>
</dbReference>
<name>G7KYH7_MEDTR</name>
<reference evidence="2 5" key="1">
    <citation type="journal article" date="2011" name="Nature">
        <title>The Medicago genome provides insight into the evolution of rhizobial symbioses.</title>
        <authorList>
            <person name="Young N.D."/>
            <person name="Debelle F."/>
            <person name="Oldroyd G.E."/>
            <person name="Geurts R."/>
            <person name="Cannon S.B."/>
            <person name="Udvardi M.K."/>
            <person name="Benedito V.A."/>
            <person name="Mayer K.F."/>
            <person name="Gouzy J."/>
            <person name="Schoof H."/>
            <person name="Van de Peer Y."/>
            <person name="Proost S."/>
            <person name="Cook D.R."/>
            <person name="Meyers B.C."/>
            <person name="Spannagl M."/>
            <person name="Cheung F."/>
            <person name="De Mita S."/>
            <person name="Krishnakumar V."/>
            <person name="Gundlach H."/>
            <person name="Zhou S."/>
            <person name="Mudge J."/>
            <person name="Bharti A.K."/>
            <person name="Murray J.D."/>
            <person name="Naoumkina M.A."/>
            <person name="Rosen B."/>
            <person name="Silverstein K.A."/>
            <person name="Tang H."/>
            <person name="Rombauts S."/>
            <person name="Zhao P.X."/>
            <person name="Zhou P."/>
            <person name="Barbe V."/>
            <person name="Bardou P."/>
            <person name="Bechner M."/>
            <person name="Bellec A."/>
            <person name="Berger A."/>
            <person name="Berges H."/>
            <person name="Bidwell S."/>
            <person name="Bisseling T."/>
            <person name="Choisne N."/>
            <person name="Couloux A."/>
            <person name="Denny R."/>
            <person name="Deshpande S."/>
            <person name="Dai X."/>
            <person name="Doyle J.J."/>
            <person name="Dudez A.M."/>
            <person name="Farmer A.D."/>
            <person name="Fouteau S."/>
            <person name="Franken C."/>
            <person name="Gibelin C."/>
            <person name="Gish J."/>
            <person name="Goldstein S."/>
            <person name="Gonzalez A.J."/>
            <person name="Green P.J."/>
            <person name="Hallab A."/>
            <person name="Hartog M."/>
            <person name="Hua A."/>
            <person name="Humphray S.J."/>
            <person name="Jeong D.H."/>
            <person name="Jing Y."/>
            <person name="Jocker A."/>
            <person name="Kenton S.M."/>
            <person name="Kim D.J."/>
            <person name="Klee K."/>
            <person name="Lai H."/>
            <person name="Lang C."/>
            <person name="Lin S."/>
            <person name="Macmil S.L."/>
            <person name="Magdelenat G."/>
            <person name="Matthews L."/>
            <person name="McCorrison J."/>
            <person name="Monaghan E.L."/>
            <person name="Mun J.H."/>
            <person name="Najar F.Z."/>
            <person name="Nicholson C."/>
            <person name="Noirot C."/>
            <person name="O'Bleness M."/>
            <person name="Paule C.R."/>
            <person name="Poulain J."/>
            <person name="Prion F."/>
            <person name="Qin B."/>
            <person name="Qu C."/>
            <person name="Retzel E.F."/>
            <person name="Riddle C."/>
            <person name="Sallet E."/>
            <person name="Samain S."/>
            <person name="Samson N."/>
            <person name="Sanders I."/>
            <person name="Saurat O."/>
            <person name="Scarpelli C."/>
            <person name="Schiex T."/>
            <person name="Segurens B."/>
            <person name="Severin A.J."/>
            <person name="Sherrier D.J."/>
            <person name="Shi R."/>
            <person name="Sims S."/>
            <person name="Singer S.R."/>
            <person name="Sinharoy S."/>
            <person name="Sterck L."/>
            <person name="Viollet A."/>
            <person name="Wang B.B."/>
            <person name="Wang K."/>
            <person name="Wang M."/>
            <person name="Wang X."/>
            <person name="Warfsmann J."/>
            <person name="Weissenbach J."/>
            <person name="White D.D."/>
            <person name="White J.D."/>
            <person name="Wiley G.B."/>
            <person name="Wincker P."/>
            <person name="Xing Y."/>
            <person name="Yang L."/>
            <person name="Yao Z."/>
            <person name="Ying F."/>
            <person name="Zhai J."/>
            <person name="Zhou L."/>
            <person name="Zuber A."/>
            <person name="Denarie J."/>
            <person name="Dixon R.A."/>
            <person name="May G.D."/>
            <person name="Schwartz D.C."/>
            <person name="Rogers J."/>
            <person name="Quetier F."/>
            <person name="Town C.D."/>
            <person name="Roe B.A."/>
        </authorList>
    </citation>
    <scope>NUCLEOTIDE SEQUENCE [LARGE SCALE GENOMIC DNA]</scope>
    <source>
        <strain evidence="2">A17</strain>
        <strain evidence="4 5">cv. Jemalong A17</strain>
    </source>
</reference>
<evidence type="ECO:0000313" key="2">
    <source>
        <dbReference type="EMBL" id="AES81638.1"/>
    </source>
</evidence>
<dbReference type="HOGENOM" id="CLU_595003_0_0_1"/>
<proteinExistence type="predicted"/>
<dbReference type="AlphaFoldDB" id="G7KYH7"/>
<dbReference type="eggNOG" id="ENOG502SCCC">
    <property type="taxonomic scope" value="Eukaryota"/>
</dbReference>
<accession>G7KYH7</accession>
<dbReference type="Proteomes" id="UP000002051">
    <property type="component" value="Unassembled WGS sequence"/>
</dbReference>
<sequence>MPEQELSEGVNGIDDDDDDCVILQVNIKPNGVNDDCVVLDGDPESQVKCDIDSPTGFDDELLVVGEKGKIACRDYPHSRHLCGNFPYSSTPHERHCGQCHCYVCDSPAPCLKWGDGLLNTDHCHATDKSKTWKKLRQDSKLVKTSPLPDSTNNGTIGDAVNSQHNHILPPNTEKLSSLSVLMNRRSRSTASCPLSAISRLHSITQSQENQAFQQILENELSSLNSIVNNQVSRSTETNPLAGNPLPQYQASQPITMDAMNALSSLRSRIQNQISTQNNVPAFALQNNASGFTTASTILNGINNGISQESGSTLATNYGYPFHTVPSTSLGVQNHAIQKKRGRKVHSFGTMFNGIDNISARNTMTTNGITPPGALSLNNLVNPYGVRYPAAATRLSSRRNGYGQDGAWIANTFNSLLTQPNYSQTLGTQLPYQSNNNLQGNAKKSSTPSTGSSHLFDDVKP</sequence>
<evidence type="ECO:0000313" key="3">
    <source>
        <dbReference type="EMBL" id="RHN48307.1"/>
    </source>
</evidence>
<dbReference type="Proteomes" id="UP000265566">
    <property type="component" value="Chromosome 7"/>
</dbReference>
<organism evidence="2 5">
    <name type="scientific">Medicago truncatula</name>
    <name type="common">Barrel medic</name>
    <name type="synonym">Medicago tribuloides</name>
    <dbReference type="NCBI Taxonomy" id="3880"/>
    <lineage>
        <taxon>Eukaryota</taxon>
        <taxon>Viridiplantae</taxon>
        <taxon>Streptophyta</taxon>
        <taxon>Embryophyta</taxon>
        <taxon>Tracheophyta</taxon>
        <taxon>Spermatophyta</taxon>
        <taxon>Magnoliopsida</taxon>
        <taxon>eudicotyledons</taxon>
        <taxon>Gunneridae</taxon>
        <taxon>Pentapetalae</taxon>
        <taxon>rosids</taxon>
        <taxon>fabids</taxon>
        <taxon>Fabales</taxon>
        <taxon>Fabaceae</taxon>
        <taxon>Papilionoideae</taxon>
        <taxon>50 kb inversion clade</taxon>
        <taxon>NPAAA clade</taxon>
        <taxon>Hologalegina</taxon>
        <taxon>IRL clade</taxon>
        <taxon>Trifolieae</taxon>
        <taxon>Medicago</taxon>
    </lineage>
</organism>
<reference evidence="3" key="5">
    <citation type="journal article" date="2018" name="Nat. Plants">
        <title>Whole-genome landscape of Medicago truncatula symbiotic genes.</title>
        <authorList>
            <person name="Pecrix Y."/>
            <person name="Gamas P."/>
            <person name="Carrere S."/>
        </authorList>
    </citation>
    <scope>NUCLEOTIDE SEQUENCE</scope>
    <source>
        <tissue evidence="3">Leaves</tissue>
    </source>
</reference>
<dbReference type="PANTHER" id="PTHR33443">
    <property type="entry name" value="ZGC:112980"/>
    <property type="match status" value="1"/>
</dbReference>